<accession>A0A2A6CIX4</accession>
<dbReference type="Proteomes" id="UP000005239">
    <property type="component" value="Unassembled WGS sequence"/>
</dbReference>
<organism evidence="1 2">
    <name type="scientific">Pristionchus pacificus</name>
    <name type="common">Parasitic nematode worm</name>
    <dbReference type="NCBI Taxonomy" id="54126"/>
    <lineage>
        <taxon>Eukaryota</taxon>
        <taxon>Metazoa</taxon>
        <taxon>Ecdysozoa</taxon>
        <taxon>Nematoda</taxon>
        <taxon>Chromadorea</taxon>
        <taxon>Rhabditida</taxon>
        <taxon>Rhabditina</taxon>
        <taxon>Diplogasteromorpha</taxon>
        <taxon>Diplogasteroidea</taxon>
        <taxon>Neodiplogasteridae</taxon>
        <taxon>Pristionchus</taxon>
    </lineage>
</organism>
<sequence length="206" mass="22127">MLLVAGLVVLLAGSASAESQQRQCLCKDDFEPCLASAIQDVSDCGDKCKSHVTKLGASYPAFRKCLDVHIPRLETTIDCVHKKFGKVCADKPGPMVTRRYPETIQLAAFREITSMLNNHGLLSQATQLMAVGRKAAGCMTKCAHAGRCLKIPCSLDIPSDNEIVATSKKCAIDSGFNTELAKEICACLIGAGLKQLEPMCPKIIID</sequence>
<dbReference type="OrthoDB" id="5833681at2759"/>
<proteinExistence type="predicted"/>
<dbReference type="PANTHER" id="PTHR34401:SF3">
    <property type="entry name" value="DB DOMAIN-CONTAINING PROTEIN"/>
    <property type="match status" value="1"/>
</dbReference>
<protein>
    <submittedName>
        <fullName evidence="1">Uncharacterized protein</fullName>
    </submittedName>
</protein>
<gene>
    <name evidence="1" type="primary">WBGene00279908</name>
</gene>
<accession>A0A8R1YZ74</accession>
<name>A0A2A6CIX4_PRIPA</name>
<keyword evidence="2" id="KW-1185">Reference proteome</keyword>
<dbReference type="EnsemblMetazoa" id="PPA41539.1">
    <property type="protein sequence ID" value="PPA41539.1"/>
    <property type="gene ID" value="WBGene00279908"/>
</dbReference>
<dbReference type="AlphaFoldDB" id="A0A2A6CIX4"/>
<evidence type="ECO:0000313" key="1">
    <source>
        <dbReference type="EnsemblMetazoa" id="PPA41539.1"/>
    </source>
</evidence>
<reference evidence="1" key="2">
    <citation type="submission" date="2022-06" db="UniProtKB">
        <authorList>
            <consortium name="EnsemblMetazoa"/>
        </authorList>
    </citation>
    <scope>IDENTIFICATION</scope>
    <source>
        <strain evidence="1">PS312</strain>
    </source>
</reference>
<dbReference type="PANTHER" id="PTHR34401">
    <property type="entry name" value="PROTEIN CBG12388-RELATED"/>
    <property type="match status" value="1"/>
</dbReference>
<reference evidence="2" key="1">
    <citation type="journal article" date="2008" name="Nat. Genet.">
        <title>The Pristionchus pacificus genome provides a unique perspective on nematode lifestyle and parasitism.</title>
        <authorList>
            <person name="Dieterich C."/>
            <person name="Clifton S.W."/>
            <person name="Schuster L.N."/>
            <person name="Chinwalla A."/>
            <person name="Delehaunty K."/>
            <person name="Dinkelacker I."/>
            <person name="Fulton L."/>
            <person name="Fulton R."/>
            <person name="Godfrey J."/>
            <person name="Minx P."/>
            <person name="Mitreva M."/>
            <person name="Roeseler W."/>
            <person name="Tian H."/>
            <person name="Witte H."/>
            <person name="Yang S.P."/>
            <person name="Wilson R.K."/>
            <person name="Sommer R.J."/>
        </authorList>
    </citation>
    <scope>NUCLEOTIDE SEQUENCE [LARGE SCALE GENOMIC DNA]</scope>
    <source>
        <strain evidence="2">PS312</strain>
    </source>
</reference>
<evidence type="ECO:0000313" key="2">
    <source>
        <dbReference type="Proteomes" id="UP000005239"/>
    </source>
</evidence>